<evidence type="ECO:0000313" key="1">
    <source>
        <dbReference type="Proteomes" id="UP000887579"/>
    </source>
</evidence>
<accession>A0AC34FN66</accession>
<organism evidence="1 2">
    <name type="scientific">Panagrolaimus sp. ES5</name>
    <dbReference type="NCBI Taxonomy" id="591445"/>
    <lineage>
        <taxon>Eukaryota</taxon>
        <taxon>Metazoa</taxon>
        <taxon>Ecdysozoa</taxon>
        <taxon>Nematoda</taxon>
        <taxon>Chromadorea</taxon>
        <taxon>Rhabditida</taxon>
        <taxon>Tylenchina</taxon>
        <taxon>Panagrolaimomorpha</taxon>
        <taxon>Panagrolaimoidea</taxon>
        <taxon>Panagrolaimidae</taxon>
        <taxon>Panagrolaimus</taxon>
    </lineage>
</organism>
<reference evidence="2" key="1">
    <citation type="submission" date="2022-11" db="UniProtKB">
        <authorList>
            <consortium name="WormBaseParasite"/>
        </authorList>
    </citation>
    <scope>IDENTIFICATION</scope>
</reference>
<sequence length="451" mass="51804">MTESDEITSQVSSLSSKRINVILLKWRYPFFTHLPDFHKPTDAGLIGIFAEQIREKLFEGYEKHFDAIFWFKPDHTEANRVYVDANSVEIPEVEEIITKILKVLPKQKICLLETEEFMIEPVCKLREKYNIPDKSVLKKIAEEKQIPTMKFAVFDSKNVKTVEDEVEKIMKRIKTFPIFRKPISGCGSGGGGKINDESELYQFIKNESEKSNNEQQSIYLMEECVAGKDVAEFWVSCVLLEDGSCKPFLNIVCKRGMTNSDHLRIGYPMPFNGFSLDQCEEEFPKLADFAIDVATKLAPPKPHIFCVQGFQLKPNTSDYLLTEVGYRINGARGARVSYYGAGLAQETALLSCHLDPNYPVQKDPNRPKFHRRYLWYPFVKGTLKSHRGVSNDAPITSKMEYDWFIKEGTKMEAAESFGNFMVFLTIDNDDEKAVDNDLLWLEQNYRPDVIV</sequence>
<proteinExistence type="predicted"/>
<dbReference type="Proteomes" id="UP000887579">
    <property type="component" value="Unplaced"/>
</dbReference>
<evidence type="ECO:0000313" key="2">
    <source>
        <dbReference type="WBParaSite" id="ES5_v2.g18671.t1"/>
    </source>
</evidence>
<protein>
    <submittedName>
        <fullName evidence="2">ATP-grasp domain-containing protein</fullName>
    </submittedName>
</protein>
<dbReference type="WBParaSite" id="ES5_v2.g18671.t1">
    <property type="protein sequence ID" value="ES5_v2.g18671.t1"/>
    <property type="gene ID" value="ES5_v2.g18671"/>
</dbReference>
<name>A0AC34FN66_9BILA</name>